<protein>
    <submittedName>
        <fullName evidence="1">Uncharacterized protein</fullName>
    </submittedName>
</protein>
<proteinExistence type="predicted"/>
<dbReference type="AlphaFoldDB" id="A0A645D4U0"/>
<evidence type="ECO:0000313" key="1">
    <source>
        <dbReference type="EMBL" id="MPM84231.1"/>
    </source>
</evidence>
<sequence>MASENHPAMQRRRPMGCALAALWSAYLAVLPGLQQLVVGNGFALGLFVGQLGPRRALVGEPLVRVALLVELGCALGHARAFQTRHHLVHLLGQVVHGGLRRFLASHCLGHVLPPELSELGIVGHVGAGGRPGDARRALVELDQTAVLVGVLGEVFAADVRIADEGQALNGLLERRRLGRHELRVKPRGGCLVGVVAVEESPTAYVLVAVLHAVFPIRTMRARSHAPLRRTVGIHHRQAGLGHVRREGGVPEDLLRNMALRRHRARFAKGHARGFLGRVFLHPVHILGERIDGCGRVGRTTARDRCTHGRALVVRHANAPFVHRHAVGNALVGRARHRQPRVGEAPTQRWVLLAVIHVAVDRLAIDLLHIVGEELGDVFISAPVLRHAQVVAILGLELVLQILARKQIGAEPVQVGELLVG</sequence>
<name>A0A645D4U0_9ZZZZ</name>
<reference evidence="1" key="1">
    <citation type="submission" date="2019-08" db="EMBL/GenBank/DDBJ databases">
        <authorList>
            <person name="Kucharzyk K."/>
            <person name="Murdoch R.W."/>
            <person name="Higgins S."/>
            <person name="Loffler F."/>
        </authorList>
    </citation>
    <scope>NUCLEOTIDE SEQUENCE</scope>
</reference>
<dbReference type="EMBL" id="VSSQ01032831">
    <property type="protein sequence ID" value="MPM84231.1"/>
    <property type="molecule type" value="Genomic_DNA"/>
</dbReference>
<gene>
    <name evidence="1" type="ORF">SDC9_131302</name>
</gene>
<organism evidence="1">
    <name type="scientific">bioreactor metagenome</name>
    <dbReference type="NCBI Taxonomy" id="1076179"/>
    <lineage>
        <taxon>unclassified sequences</taxon>
        <taxon>metagenomes</taxon>
        <taxon>ecological metagenomes</taxon>
    </lineage>
</organism>
<accession>A0A645D4U0</accession>
<comment type="caution">
    <text evidence="1">The sequence shown here is derived from an EMBL/GenBank/DDBJ whole genome shotgun (WGS) entry which is preliminary data.</text>
</comment>